<gene>
    <name evidence="3" type="primary">fadD13_1</name>
    <name evidence="4" type="ORF">AWC29_26670</name>
    <name evidence="3" type="ORF">BN973_04627</name>
</gene>
<dbReference type="Proteomes" id="UP000193710">
    <property type="component" value="Unassembled WGS sequence"/>
</dbReference>
<dbReference type="InterPro" id="IPR042099">
    <property type="entry name" value="ANL_N_sf"/>
</dbReference>
<dbReference type="Pfam" id="PF13193">
    <property type="entry name" value="AMP-binding_C"/>
    <property type="match status" value="1"/>
</dbReference>
<reference evidence="3" key="2">
    <citation type="submission" date="2014-04" db="EMBL/GenBank/DDBJ databases">
        <authorList>
            <person name="Xu Y.W."/>
            <person name="Yang Q."/>
        </authorList>
    </citation>
    <scope>NUCLEOTIDE SEQUENCE</scope>
    <source>
        <strain evidence="3">DSM 44626</strain>
    </source>
</reference>
<organism evidence="3">
    <name type="scientific">Mycobacterium triplex</name>
    <dbReference type="NCBI Taxonomy" id="47839"/>
    <lineage>
        <taxon>Bacteria</taxon>
        <taxon>Bacillati</taxon>
        <taxon>Actinomycetota</taxon>
        <taxon>Actinomycetes</taxon>
        <taxon>Mycobacteriales</taxon>
        <taxon>Mycobacteriaceae</taxon>
        <taxon>Mycobacterium</taxon>
        <taxon>Mycobacterium simiae complex</taxon>
    </lineage>
</organism>
<evidence type="ECO:0000259" key="1">
    <source>
        <dbReference type="Pfam" id="PF00501"/>
    </source>
</evidence>
<dbReference type="GO" id="GO:0016877">
    <property type="term" value="F:ligase activity, forming carbon-sulfur bonds"/>
    <property type="evidence" value="ECO:0007669"/>
    <property type="project" value="UniProtKB-ARBA"/>
</dbReference>
<dbReference type="PANTHER" id="PTHR43767">
    <property type="entry name" value="LONG-CHAIN-FATTY-ACID--COA LIGASE"/>
    <property type="match status" value="1"/>
</dbReference>
<reference evidence="4 5" key="3">
    <citation type="submission" date="2016-01" db="EMBL/GenBank/DDBJ databases">
        <title>The new phylogeny of the genus Mycobacterium.</title>
        <authorList>
            <person name="Tarcisio F."/>
            <person name="Conor M."/>
            <person name="Antonella G."/>
            <person name="Elisabetta G."/>
            <person name="Giulia F.S."/>
            <person name="Sara T."/>
            <person name="Anna F."/>
            <person name="Clotilde B."/>
            <person name="Roberto B."/>
            <person name="Veronica D.S."/>
            <person name="Fabio R."/>
            <person name="Monica P."/>
            <person name="Olivier J."/>
            <person name="Enrico T."/>
            <person name="Nicola S."/>
        </authorList>
    </citation>
    <scope>NUCLEOTIDE SEQUENCE [LARGE SCALE GENOMIC DNA]</scope>
    <source>
        <strain evidence="4 5">DSM 44626</strain>
    </source>
</reference>
<dbReference type="PANTHER" id="PTHR43767:SF10">
    <property type="entry name" value="SURFACTIN SYNTHASE SUBUNIT 1"/>
    <property type="match status" value="1"/>
</dbReference>
<evidence type="ECO:0000259" key="2">
    <source>
        <dbReference type="Pfam" id="PF13193"/>
    </source>
</evidence>
<dbReference type="InterPro" id="IPR025110">
    <property type="entry name" value="AMP-bd_C"/>
</dbReference>
<dbReference type="PROSITE" id="PS00455">
    <property type="entry name" value="AMP_BINDING"/>
    <property type="match status" value="1"/>
</dbReference>
<dbReference type="InterPro" id="IPR050237">
    <property type="entry name" value="ATP-dep_AMP-bd_enzyme"/>
</dbReference>
<dbReference type="InterPro" id="IPR020845">
    <property type="entry name" value="AMP-binding_CS"/>
</dbReference>
<sequence>MAATVGSALHWWARTKGDQPAILLGEDQLTYRQLHDWSGRVARRLADDGVKPGDRVGLLAPNVLQWPVAALAIMKAGAVLVPFNARLKPTEVRKIADDAGLSLLIAAPSHTGVAHEARQAGREFAVLAFDGVDAERNGAPDDFRVDPAGEEPIAVIFTSGSTGLSKGVILTSNTLLAIVLENTLTEEGFRPGTVTLLVLPLAFTPGLVYGLLITTVLGGTLVVEPELNPSRAVNLIEQHSVRAIFGVPLIFESLSRADEFDNADLSSLQTAIVGGAAVPTDLLKRWADKGVLLRQIYGMTEAGGVATATQKSDALRHPDSCGMGSIFTEVTVMTDDGSAAAPGEHGEIVVRGPGVTPGYWDDPQATSTAIRDGWLHSGDLGTRDAQGRITFVDRIKDLIISGGINISPVELEAAIATLDGVDEVAVIAAADARFGETPAAIITVAPEAKGLNETAVIAHCEQLLSDYKVPRYVVLRSEPLPRLPSGKIAKQAVREEYHDIGQRFTRAR</sequence>
<dbReference type="Pfam" id="PF00501">
    <property type="entry name" value="AMP-binding"/>
    <property type="match status" value="1"/>
</dbReference>
<dbReference type="STRING" id="47839.BN973_04627"/>
<dbReference type="Proteomes" id="UP000028880">
    <property type="component" value="Unassembled WGS sequence"/>
</dbReference>
<feature type="domain" description="AMP-dependent synthetase/ligase" evidence="1">
    <location>
        <begin position="10"/>
        <end position="360"/>
    </location>
</feature>
<dbReference type="RefSeq" id="WP_036470981.1">
    <property type="nucleotide sequence ID" value="NZ_HG964446.1"/>
</dbReference>
<dbReference type="InterPro" id="IPR000873">
    <property type="entry name" value="AMP-dep_synth/lig_dom"/>
</dbReference>
<evidence type="ECO:0000313" key="3">
    <source>
        <dbReference type="EMBL" id="CDO90234.1"/>
    </source>
</evidence>
<dbReference type="HOGENOM" id="CLU_000022_59_9_11"/>
<dbReference type="SUPFAM" id="SSF56801">
    <property type="entry name" value="Acetyl-CoA synthetase-like"/>
    <property type="match status" value="1"/>
</dbReference>
<dbReference type="EMBL" id="HG964446">
    <property type="protein sequence ID" value="CDO90234.1"/>
    <property type="molecule type" value="Genomic_DNA"/>
</dbReference>
<name>A0A024K373_9MYCO</name>
<dbReference type="Gene3D" id="3.30.300.30">
    <property type="match status" value="1"/>
</dbReference>
<dbReference type="InterPro" id="IPR045851">
    <property type="entry name" value="AMP-bd_C_sf"/>
</dbReference>
<dbReference type="eggNOG" id="COG0318">
    <property type="taxonomic scope" value="Bacteria"/>
</dbReference>
<dbReference type="Gene3D" id="3.40.50.12780">
    <property type="entry name" value="N-terminal domain of ligase-like"/>
    <property type="match status" value="1"/>
</dbReference>
<keyword evidence="5" id="KW-1185">Reference proteome</keyword>
<dbReference type="EMBL" id="LQPY01000037">
    <property type="protein sequence ID" value="ORW99945.1"/>
    <property type="molecule type" value="Genomic_DNA"/>
</dbReference>
<accession>A0A024K373</accession>
<proteinExistence type="predicted"/>
<keyword evidence="3" id="KW-0436">Ligase</keyword>
<dbReference type="OrthoDB" id="9803968at2"/>
<evidence type="ECO:0000313" key="4">
    <source>
        <dbReference type="EMBL" id="ORW99945.1"/>
    </source>
</evidence>
<feature type="domain" description="AMP-binding enzyme C-terminal" evidence="2">
    <location>
        <begin position="410"/>
        <end position="487"/>
    </location>
</feature>
<dbReference type="AlphaFoldDB" id="A0A024K373"/>
<evidence type="ECO:0000313" key="5">
    <source>
        <dbReference type="Proteomes" id="UP000193710"/>
    </source>
</evidence>
<reference evidence="3" key="1">
    <citation type="journal article" date="2014" name="Genome Announc.">
        <title>Draft Genome Sequence of Mycobacterium triplex DSM 44626.</title>
        <authorList>
            <person name="Sassi M."/>
            <person name="Croce O."/>
            <person name="Robert C."/>
            <person name="Raoult D."/>
            <person name="Drancourt M."/>
        </authorList>
    </citation>
    <scope>NUCLEOTIDE SEQUENCE [LARGE SCALE GENOMIC DNA]</scope>
    <source>
        <strain evidence="3">DSM 44626</strain>
    </source>
</reference>
<protein>
    <submittedName>
        <fullName evidence="3">Chain-fatty-acid-CoA ligase</fullName>
    </submittedName>
    <submittedName>
        <fullName evidence="4">Fatty-acid--CoA ligase</fullName>
    </submittedName>
</protein>